<keyword evidence="3" id="KW-1185">Reference proteome</keyword>
<evidence type="ECO:0000313" key="3">
    <source>
        <dbReference type="Proteomes" id="UP001204621"/>
    </source>
</evidence>
<reference evidence="2 3" key="1">
    <citation type="submission" date="2022-08" db="EMBL/GenBank/DDBJ databases">
        <title>Reclassification of Massilia species as members of the genera Telluria, Duganella, Pseudoduganella, Mokoshia gen. nov. and Zemynaea gen. nov. using orthogonal and non-orthogonal genome-based approaches.</title>
        <authorList>
            <person name="Bowman J.P."/>
        </authorList>
    </citation>
    <scope>NUCLEOTIDE SEQUENCE [LARGE SCALE GENOMIC DNA]</scope>
    <source>
        <strain evidence="2 3">JCM 31606</strain>
    </source>
</reference>
<sequence>MESERGSGAAVAPQTFSDDEVMQASFRLEAGTVGAEPARKLFLRTYTLSNARARVWHAMPEEEWPLLATILRNRIIMRPIHANPHAQRYLKPKNGGFTTVIYVDNFGDELVDDADAAAERIELRLAWRLFDPPRYGLGLSRNLDPVWQGLSRIKDRDILVISRDPGMYTEDGVVSIGTEEVDKLRRAFDRITKNGRKLIRETKHGVVHDDVLTRLDPERFQRIVRAGPPLVEVRREGSKQALARERAERQSNVKAVRRHLGELVMETPQELMKLHTEIERVTLAKMIEAFRAKLDTKVTELHWQAFFEQNKFVLSLAFARPVELTRTQFHAKGSTLTGAGAQIGDFLFKEYGQALAIVEIKTPETYLLRGTAYRGEEVFGPHSDLSGAVTQVLFQQSELRQRWYTHKNDNPALNLSGADVIRCVVVAGRLPSDSKKLRSFEVFRNACKDVEIITFDELLAKLELLEKQLAPKPEPDLF</sequence>
<evidence type="ECO:0000259" key="1">
    <source>
        <dbReference type="Pfam" id="PF14082"/>
    </source>
</evidence>
<gene>
    <name evidence="2" type="ORF">NX778_16930</name>
</gene>
<comment type="caution">
    <text evidence="2">The sequence shown here is derived from an EMBL/GenBank/DDBJ whole genome shotgun (WGS) entry which is preliminary data.</text>
</comment>
<feature type="domain" description="Shedu protein SduA C-terminal" evidence="1">
    <location>
        <begin position="299"/>
        <end position="459"/>
    </location>
</feature>
<accession>A0ABT2D0K5</accession>
<dbReference type="Pfam" id="PF14082">
    <property type="entry name" value="SduA_C"/>
    <property type="match status" value="1"/>
</dbReference>
<proteinExistence type="predicted"/>
<dbReference type="InterPro" id="IPR025359">
    <property type="entry name" value="SduA_C"/>
</dbReference>
<evidence type="ECO:0000313" key="2">
    <source>
        <dbReference type="EMBL" id="MCS0659758.1"/>
    </source>
</evidence>
<dbReference type="Proteomes" id="UP001204621">
    <property type="component" value="Unassembled WGS sequence"/>
</dbReference>
<name>A0ABT2D0K5_9BURK</name>
<protein>
    <submittedName>
        <fullName evidence="2">DUF4263 domain-containing protein</fullName>
    </submittedName>
</protein>
<dbReference type="RefSeq" id="WP_258812953.1">
    <property type="nucleotide sequence ID" value="NZ_JANUGU010000006.1"/>
</dbReference>
<organism evidence="2 3">
    <name type="scientific">Massilia terrae</name>
    <dbReference type="NCBI Taxonomy" id="1811224"/>
    <lineage>
        <taxon>Bacteria</taxon>
        <taxon>Pseudomonadati</taxon>
        <taxon>Pseudomonadota</taxon>
        <taxon>Betaproteobacteria</taxon>
        <taxon>Burkholderiales</taxon>
        <taxon>Oxalobacteraceae</taxon>
        <taxon>Telluria group</taxon>
        <taxon>Massilia</taxon>
    </lineage>
</organism>
<dbReference type="EMBL" id="JANUGU010000006">
    <property type="protein sequence ID" value="MCS0659758.1"/>
    <property type="molecule type" value="Genomic_DNA"/>
</dbReference>